<dbReference type="EMBL" id="JADKGY010000025">
    <property type="protein sequence ID" value="MBK9983784.1"/>
    <property type="molecule type" value="Genomic_DNA"/>
</dbReference>
<accession>A0A9D7XNV1</accession>
<protein>
    <submittedName>
        <fullName evidence="3">Type II toxin-antitoxin system RelE/ParE family toxin</fullName>
    </submittedName>
</protein>
<keyword evidence="1" id="KW-1277">Toxin-antitoxin system</keyword>
<dbReference type="Gene3D" id="3.30.2310.20">
    <property type="entry name" value="RelE-like"/>
    <property type="match status" value="1"/>
</dbReference>
<dbReference type="Proteomes" id="UP000808337">
    <property type="component" value="Unassembled WGS sequence"/>
</dbReference>
<proteinExistence type="predicted"/>
<reference evidence="3 4" key="1">
    <citation type="submission" date="2020-10" db="EMBL/GenBank/DDBJ databases">
        <title>Connecting structure to function with the recovery of over 1000 high-quality activated sludge metagenome-assembled genomes encoding full-length rRNA genes using long-read sequencing.</title>
        <authorList>
            <person name="Singleton C.M."/>
            <person name="Petriglieri F."/>
            <person name="Kristensen J.M."/>
            <person name="Kirkegaard R.H."/>
            <person name="Michaelsen T.Y."/>
            <person name="Andersen M.H."/>
            <person name="Karst S.M."/>
            <person name="Dueholm M.S."/>
            <person name="Nielsen P.H."/>
            <person name="Albertsen M."/>
        </authorList>
    </citation>
    <scope>NUCLEOTIDE SEQUENCE [LARGE SCALE GENOMIC DNA]</scope>
    <source>
        <strain evidence="3">Ribe_18-Q3-R11-54_MAXAC.273</strain>
    </source>
</reference>
<dbReference type="InterPro" id="IPR035093">
    <property type="entry name" value="RelE/ParE_toxin_dom_sf"/>
</dbReference>
<name>A0A9D7XNV1_9BACT</name>
<evidence type="ECO:0000313" key="4">
    <source>
        <dbReference type="Proteomes" id="UP000808337"/>
    </source>
</evidence>
<evidence type="ECO:0000313" key="3">
    <source>
        <dbReference type="EMBL" id="MBK9983784.1"/>
    </source>
</evidence>
<evidence type="ECO:0000256" key="1">
    <source>
        <dbReference type="ARBA" id="ARBA00022649"/>
    </source>
</evidence>
<sequence length="117" mass="13277">MRNLHLSVAAAEDLENILQNTLDVWGVNQLNIYQSLLEETFDLLIMDPENPMVKQRDELFPGNKSVKSGHHVIFFRLKNNNIEIKSTPPLVAELEHKDVESKSKHQGAGGKTSRYPV</sequence>
<dbReference type="InterPro" id="IPR007712">
    <property type="entry name" value="RelE/ParE_toxin"/>
</dbReference>
<evidence type="ECO:0000256" key="2">
    <source>
        <dbReference type="SAM" id="MobiDB-lite"/>
    </source>
</evidence>
<feature type="region of interest" description="Disordered" evidence="2">
    <location>
        <begin position="95"/>
        <end position="117"/>
    </location>
</feature>
<dbReference type="Pfam" id="PF05016">
    <property type="entry name" value="ParE_toxin"/>
    <property type="match status" value="1"/>
</dbReference>
<comment type="caution">
    <text evidence="3">The sequence shown here is derived from an EMBL/GenBank/DDBJ whole genome shotgun (WGS) entry which is preliminary data.</text>
</comment>
<gene>
    <name evidence="3" type="ORF">IPP15_15670</name>
</gene>
<organism evidence="3 4">
    <name type="scientific">Candidatus Opimibacter skivensis</name>
    <dbReference type="NCBI Taxonomy" id="2982028"/>
    <lineage>
        <taxon>Bacteria</taxon>
        <taxon>Pseudomonadati</taxon>
        <taxon>Bacteroidota</taxon>
        <taxon>Saprospiria</taxon>
        <taxon>Saprospirales</taxon>
        <taxon>Saprospiraceae</taxon>
        <taxon>Candidatus Opimibacter</taxon>
    </lineage>
</organism>
<dbReference type="AlphaFoldDB" id="A0A9D7XNV1"/>